<organism evidence="2 3">
    <name type="scientific">Chthoniobacter flavus Ellin428</name>
    <dbReference type="NCBI Taxonomy" id="497964"/>
    <lineage>
        <taxon>Bacteria</taxon>
        <taxon>Pseudomonadati</taxon>
        <taxon>Verrucomicrobiota</taxon>
        <taxon>Spartobacteria</taxon>
        <taxon>Chthoniobacterales</taxon>
        <taxon>Chthoniobacteraceae</taxon>
        <taxon>Chthoniobacter</taxon>
    </lineage>
</organism>
<dbReference type="STRING" id="497964.CfE428DRAFT_0833"/>
<sequence length="157" mass="17526" precursor="true">MSSPRMSRFAFLLGALLLPAPLMQAQPEGAVSVVKHEGIMVTDLKQPEFFIFQSGTREEHFDGSEATMIAQGGIEVGEPITGLHYLRPRLSVDGPAWNEADRKLLDAQFHGAGTGNYYLFKTIEGQLFFLPKEGETTVVRMDWKLKDGRTVTVWARK</sequence>
<evidence type="ECO:0000256" key="1">
    <source>
        <dbReference type="SAM" id="SignalP"/>
    </source>
</evidence>
<feature type="signal peptide" evidence="1">
    <location>
        <begin position="1"/>
        <end position="25"/>
    </location>
</feature>
<evidence type="ECO:0000313" key="3">
    <source>
        <dbReference type="Proteomes" id="UP000005824"/>
    </source>
</evidence>
<keyword evidence="3" id="KW-1185">Reference proteome</keyword>
<name>B4CVZ6_9BACT</name>
<gene>
    <name evidence="2" type="ORF">CfE428DRAFT_0833</name>
</gene>
<feature type="chain" id="PRO_5002802385" evidence="1">
    <location>
        <begin position="26"/>
        <end position="157"/>
    </location>
</feature>
<evidence type="ECO:0000313" key="2">
    <source>
        <dbReference type="EMBL" id="EDY21588.1"/>
    </source>
</evidence>
<keyword evidence="1" id="KW-0732">Signal</keyword>
<dbReference type="InParanoid" id="B4CVZ6"/>
<accession>B4CVZ6</accession>
<reference evidence="2 3" key="1">
    <citation type="journal article" date="2011" name="J. Bacteriol.">
        <title>Genome sequence of Chthoniobacter flavus Ellin428, an aerobic heterotrophic soil bacterium.</title>
        <authorList>
            <person name="Kant R."/>
            <person name="van Passel M.W."/>
            <person name="Palva A."/>
            <person name="Lucas S."/>
            <person name="Lapidus A."/>
            <person name="Glavina Del Rio T."/>
            <person name="Dalin E."/>
            <person name="Tice H."/>
            <person name="Bruce D."/>
            <person name="Goodwin L."/>
            <person name="Pitluck S."/>
            <person name="Larimer F.W."/>
            <person name="Land M.L."/>
            <person name="Hauser L."/>
            <person name="Sangwan P."/>
            <person name="de Vos W.M."/>
            <person name="Janssen P.H."/>
            <person name="Smidt H."/>
        </authorList>
    </citation>
    <scope>NUCLEOTIDE SEQUENCE [LARGE SCALE GENOMIC DNA]</scope>
    <source>
        <strain evidence="2 3">Ellin428</strain>
    </source>
</reference>
<dbReference type="AlphaFoldDB" id="B4CVZ6"/>
<comment type="caution">
    <text evidence="2">The sequence shown here is derived from an EMBL/GenBank/DDBJ whole genome shotgun (WGS) entry which is preliminary data.</text>
</comment>
<dbReference type="EMBL" id="ABVL01000002">
    <property type="protein sequence ID" value="EDY21588.1"/>
    <property type="molecule type" value="Genomic_DNA"/>
</dbReference>
<dbReference type="Proteomes" id="UP000005824">
    <property type="component" value="Unassembled WGS sequence"/>
</dbReference>
<proteinExistence type="predicted"/>
<protein>
    <submittedName>
        <fullName evidence="2">Uncharacterized protein</fullName>
    </submittedName>
</protein>